<comment type="caution">
    <text evidence="1">The sequence shown here is derived from an EMBL/GenBank/DDBJ whole genome shotgun (WGS) entry which is preliminary data.</text>
</comment>
<organism evidence="1 2">
    <name type="scientific">Paenibacillus glycinis</name>
    <dbReference type="NCBI Taxonomy" id="2697035"/>
    <lineage>
        <taxon>Bacteria</taxon>
        <taxon>Bacillati</taxon>
        <taxon>Bacillota</taxon>
        <taxon>Bacilli</taxon>
        <taxon>Bacillales</taxon>
        <taxon>Paenibacillaceae</taxon>
        <taxon>Paenibacillus</taxon>
    </lineage>
</organism>
<proteinExistence type="predicted"/>
<evidence type="ECO:0000313" key="1">
    <source>
        <dbReference type="EMBL" id="NBD26853.1"/>
    </source>
</evidence>
<dbReference type="Proteomes" id="UP000665561">
    <property type="component" value="Unassembled WGS sequence"/>
</dbReference>
<dbReference type="RefSeq" id="WP_161745879.1">
    <property type="nucleotide sequence ID" value="NZ_JAAAMV010000024.1"/>
</dbReference>
<keyword evidence="2" id="KW-1185">Reference proteome</keyword>
<reference evidence="1 2" key="1">
    <citation type="submission" date="2020-01" db="EMBL/GenBank/DDBJ databases">
        <title>Paenibacillus soybeanensis sp. nov. isolated from the nodules of soybean (Glycine max(L.) Merr).</title>
        <authorList>
            <person name="Wang H."/>
        </authorList>
    </citation>
    <scope>NUCLEOTIDE SEQUENCE [LARGE SCALE GENOMIC DNA]</scope>
    <source>
        <strain evidence="1 2">T1</strain>
    </source>
</reference>
<gene>
    <name evidence="1" type="ORF">GT019_23520</name>
</gene>
<protein>
    <submittedName>
        <fullName evidence="1">Uncharacterized protein</fullName>
    </submittedName>
</protein>
<accession>A0ABW9XWP5</accession>
<dbReference type="EMBL" id="JAAAMV010000024">
    <property type="protein sequence ID" value="NBD26853.1"/>
    <property type="molecule type" value="Genomic_DNA"/>
</dbReference>
<name>A0ABW9XWP5_9BACL</name>
<sequence length="66" mass="8072">MHGYLVAYTEETLYRYRQNERENEFRSERYSHGEEAARSARGSKLGRFIRFLRRKQTKRRLVASMK</sequence>
<evidence type="ECO:0000313" key="2">
    <source>
        <dbReference type="Proteomes" id="UP000665561"/>
    </source>
</evidence>